<keyword evidence="1" id="KW-0812">Transmembrane</keyword>
<feature type="transmembrane region" description="Helical" evidence="1">
    <location>
        <begin position="57"/>
        <end position="83"/>
    </location>
</feature>
<evidence type="ECO:0000313" key="3">
    <source>
        <dbReference type="Proteomes" id="UP001320544"/>
    </source>
</evidence>
<protein>
    <recommendedName>
        <fullName evidence="4">Phage holin family protein</fullName>
    </recommendedName>
</protein>
<dbReference type="Pfam" id="PF04020">
    <property type="entry name" value="Phage_holin_4_2"/>
    <property type="match status" value="1"/>
</dbReference>
<accession>A0ABN6MK30</accession>
<gene>
    <name evidence="2" type="ORF">CE91St30_29670</name>
</gene>
<dbReference type="PANTHER" id="PTHR37309">
    <property type="entry name" value="SLR0284 PROTEIN"/>
    <property type="match status" value="1"/>
</dbReference>
<name>A0ABN6MK30_9ACTN</name>
<dbReference type="InterPro" id="IPR007165">
    <property type="entry name" value="Phage_holin_4_2"/>
</dbReference>
<reference evidence="2 3" key="1">
    <citation type="submission" date="2022-01" db="EMBL/GenBank/DDBJ databases">
        <title>Novel bile acid biosynthetic pathways are enriched in the microbiome of centenarians.</title>
        <authorList>
            <person name="Sato Y."/>
            <person name="Atarashi K."/>
            <person name="Plichta R.D."/>
            <person name="Arai Y."/>
            <person name="Sasajima S."/>
            <person name="Kearney M.S."/>
            <person name="Suda W."/>
            <person name="Takeshita K."/>
            <person name="Sasaki T."/>
            <person name="Okamoto S."/>
            <person name="Skelly N.A."/>
            <person name="Okamura Y."/>
            <person name="Vlamakis H."/>
            <person name="Li Y."/>
            <person name="Tanoue T."/>
            <person name="Takei H."/>
            <person name="Nittono H."/>
            <person name="Narushima S."/>
            <person name="Irie J."/>
            <person name="Itoh H."/>
            <person name="Moriya K."/>
            <person name="Sugiura Y."/>
            <person name="Suematsu M."/>
            <person name="Moritoki N."/>
            <person name="Shibata S."/>
            <person name="Littman R.D."/>
            <person name="Fischbach A.M."/>
            <person name="Uwamino Y."/>
            <person name="Inoue T."/>
            <person name="Honda A."/>
            <person name="Hattori M."/>
            <person name="Murai T."/>
            <person name="Xavier J.R."/>
            <person name="Hirose N."/>
            <person name="Honda K."/>
        </authorList>
    </citation>
    <scope>NUCLEOTIDE SEQUENCE [LARGE SCALE GENOMIC DNA]</scope>
    <source>
        <strain evidence="2 3">CE91-St30</strain>
    </source>
</reference>
<keyword evidence="1" id="KW-1133">Transmembrane helix</keyword>
<dbReference type="Proteomes" id="UP001320544">
    <property type="component" value="Chromosome"/>
</dbReference>
<dbReference type="EMBL" id="AP025564">
    <property type="protein sequence ID" value="BDE97634.1"/>
    <property type="molecule type" value="Genomic_DNA"/>
</dbReference>
<evidence type="ECO:0000313" key="2">
    <source>
        <dbReference type="EMBL" id="BDE97634.1"/>
    </source>
</evidence>
<keyword evidence="3" id="KW-1185">Reference proteome</keyword>
<sequence length="124" mass="13173">MRFIIRWLVTAIAVGVAVWLVPGIDTVGGNEAWVSIAIFGLILSLINISIKPLMQLLSLPISVLTLGIFYLVVNTLMLYIAAWLANGIFQSGVEIATFGSAFVASIVISIVSGIVNAVLGNNKD</sequence>
<organism evidence="2 3">
    <name type="scientific">Raoultibacter timonensis</name>
    <dbReference type="NCBI Taxonomy" id="1907662"/>
    <lineage>
        <taxon>Bacteria</taxon>
        <taxon>Bacillati</taxon>
        <taxon>Actinomycetota</taxon>
        <taxon>Coriobacteriia</taxon>
        <taxon>Eggerthellales</taxon>
        <taxon>Eggerthellaceae</taxon>
        <taxon>Raoultibacter</taxon>
    </lineage>
</organism>
<keyword evidence="1" id="KW-0472">Membrane</keyword>
<feature type="transmembrane region" description="Helical" evidence="1">
    <location>
        <begin position="33"/>
        <end position="50"/>
    </location>
</feature>
<evidence type="ECO:0000256" key="1">
    <source>
        <dbReference type="SAM" id="Phobius"/>
    </source>
</evidence>
<dbReference type="PANTHER" id="PTHR37309:SF1">
    <property type="entry name" value="SLR0284 PROTEIN"/>
    <property type="match status" value="1"/>
</dbReference>
<evidence type="ECO:0008006" key="4">
    <source>
        <dbReference type="Google" id="ProtNLM"/>
    </source>
</evidence>
<dbReference type="RefSeq" id="WP_244387007.1">
    <property type="nucleotide sequence ID" value="NZ_AP025564.1"/>
</dbReference>
<feature type="transmembrane region" description="Helical" evidence="1">
    <location>
        <begin position="95"/>
        <end position="119"/>
    </location>
</feature>
<proteinExistence type="predicted"/>